<keyword evidence="2" id="KW-1185">Reference proteome</keyword>
<dbReference type="Gene3D" id="2.60.120.10">
    <property type="entry name" value="Jelly Rolls"/>
    <property type="match status" value="1"/>
</dbReference>
<dbReference type="Proteomes" id="UP000032568">
    <property type="component" value="Chromosome"/>
</dbReference>
<dbReference type="InterPro" id="IPR011051">
    <property type="entry name" value="RmlC_Cupin_sf"/>
</dbReference>
<name>A0AAE9YQK4_9GAMM</name>
<sequence>MKRPYVVMKFPANFPGVMHTHTHGYHGMVVTGASKHYVAGESEAEVPLQNPGDYWYQPGGKLHNYSFPTDEPTVLFIQWEGPMDFFPHPQK</sequence>
<dbReference type="SUPFAM" id="SSF51182">
    <property type="entry name" value="RmlC-like cupins"/>
    <property type="match status" value="1"/>
</dbReference>
<proteinExistence type="predicted"/>
<dbReference type="RefSeq" id="WP_044834250.1">
    <property type="nucleotide sequence ID" value="NZ_CP059735.1"/>
</dbReference>
<dbReference type="InterPro" id="IPR014710">
    <property type="entry name" value="RmlC-like_jellyroll"/>
</dbReference>
<dbReference type="EMBL" id="CP059735">
    <property type="protein sequence ID" value="WDD98862.1"/>
    <property type="molecule type" value="Genomic_DNA"/>
</dbReference>
<protein>
    <submittedName>
        <fullName evidence="1">Uncharacterized protein</fullName>
    </submittedName>
</protein>
<dbReference type="KEGG" id="tact:SG35_027155"/>
<dbReference type="AlphaFoldDB" id="A0AAE9YQK4"/>
<accession>A0AAE9YQK4</accession>
<evidence type="ECO:0000313" key="1">
    <source>
        <dbReference type="EMBL" id="WDD98862.1"/>
    </source>
</evidence>
<organism evidence="1 2">
    <name type="scientific">Thalassomonas actiniarum</name>
    <dbReference type="NCBI Taxonomy" id="485447"/>
    <lineage>
        <taxon>Bacteria</taxon>
        <taxon>Pseudomonadati</taxon>
        <taxon>Pseudomonadota</taxon>
        <taxon>Gammaproteobacteria</taxon>
        <taxon>Alteromonadales</taxon>
        <taxon>Colwelliaceae</taxon>
        <taxon>Thalassomonas</taxon>
    </lineage>
</organism>
<reference evidence="1 2" key="2">
    <citation type="journal article" date="2022" name="Mar. Drugs">
        <title>Bioassay-Guided Fractionation Leads to the Detection of Cholic Acid Generated by the Rare Thalassomonas sp.</title>
        <authorList>
            <person name="Pheiffer F."/>
            <person name="Schneider Y.K."/>
            <person name="Hansen E.H."/>
            <person name="Andersen J.H."/>
            <person name="Isaksson J."/>
            <person name="Busche T."/>
            <person name="R C."/>
            <person name="Kalinowski J."/>
            <person name="Zyl L.V."/>
            <person name="Trindade M."/>
        </authorList>
    </citation>
    <scope>NUCLEOTIDE SEQUENCE [LARGE SCALE GENOMIC DNA]</scope>
    <source>
        <strain evidence="1 2">A5K-106</strain>
    </source>
</reference>
<reference evidence="1 2" key="1">
    <citation type="journal article" date="2015" name="Genome Announc.">
        <title>Draft Genome Sequences of Marine Isolates of Thalassomonas viridans and Thalassomonas actiniarum.</title>
        <authorList>
            <person name="Olonade I."/>
            <person name="van Zyl L.J."/>
            <person name="Trindade M."/>
        </authorList>
    </citation>
    <scope>NUCLEOTIDE SEQUENCE [LARGE SCALE GENOMIC DNA]</scope>
    <source>
        <strain evidence="1 2">A5K-106</strain>
    </source>
</reference>
<evidence type="ECO:0000313" key="2">
    <source>
        <dbReference type="Proteomes" id="UP000032568"/>
    </source>
</evidence>
<gene>
    <name evidence="1" type="ORF">SG35_027155</name>
</gene>